<dbReference type="SUPFAM" id="SSF47090">
    <property type="entry name" value="PGBD-like"/>
    <property type="match status" value="1"/>
</dbReference>
<dbReference type="InterPro" id="IPR050979">
    <property type="entry name" value="LD-transpeptidase"/>
</dbReference>
<name>A0A1T5IUZ9_9FIRM</name>
<comment type="pathway">
    <text evidence="1 9">Cell wall biogenesis; peptidoglycan biosynthesis.</text>
</comment>
<dbReference type="GO" id="GO:0071555">
    <property type="term" value="P:cell wall organization"/>
    <property type="evidence" value="ECO:0007669"/>
    <property type="project" value="UniProtKB-UniRule"/>
</dbReference>
<proteinExistence type="inferred from homology"/>
<evidence type="ECO:0000256" key="2">
    <source>
        <dbReference type="ARBA" id="ARBA00005992"/>
    </source>
</evidence>
<feature type="domain" description="L,D-TPase catalytic" evidence="11">
    <location>
        <begin position="180"/>
        <end position="306"/>
    </location>
</feature>
<keyword evidence="3" id="KW-0328">Glycosyltransferase</keyword>
<dbReference type="GO" id="GO:0008360">
    <property type="term" value="P:regulation of cell shape"/>
    <property type="evidence" value="ECO:0007669"/>
    <property type="project" value="UniProtKB-UniRule"/>
</dbReference>
<evidence type="ECO:0000313" key="13">
    <source>
        <dbReference type="Proteomes" id="UP000190285"/>
    </source>
</evidence>
<evidence type="ECO:0000256" key="4">
    <source>
        <dbReference type="ARBA" id="ARBA00022679"/>
    </source>
</evidence>
<keyword evidence="5" id="KW-0378">Hydrolase</keyword>
<feature type="active site" description="Proton donor/acceptor" evidence="9">
    <location>
        <position position="266"/>
    </location>
</feature>
<keyword evidence="13" id="KW-1185">Reference proteome</keyword>
<dbReference type="FunFam" id="2.40.440.10:FF:000003">
    <property type="entry name" value="L,D-transpeptidase YciB"/>
    <property type="match status" value="1"/>
</dbReference>
<keyword evidence="6 9" id="KW-0133">Cell shape</keyword>
<evidence type="ECO:0000256" key="10">
    <source>
        <dbReference type="SAM" id="Phobius"/>
    </source>
</evidence>
<dbReference type="EMBL" id="FUZT01000001">
    <property type="protein sequence ID" value="SKC43029.1"/>
    <property type="molecule type" value="Genomic_DNA"/>
</dbReference>
<keyword evidence="10" id="KW-0472">Membrane</keyword>
<dbReference type="PANTHER" id="PTHR30582:SF24">
    <property type="entry name" value="L,D-TRANSPEPTIDASE ERFK_SRFK-RELATED"/>
    <property type="match status" value="1"/>
</dbReference>
<dbReference type="SUPFAM" id="SSF141523">
    <property type="entry name" value="L,D-transpeptidase catalytic domain-like"/>
    <property type="match status" value="1"/>
</dbReference>
<sequence>MVRKHKNIILICIIIFCFFNIYSITFFVSKIEDAALVFSQQESSNTNMIFINRLVKDGKVVKLLREEEELGEIIIDDNLSSDRKEKISFFRTLGLYNIGADVKELNISLYYLGYGTNKNSRIFDKKTKEAVRAFQRDYKLKVDGFAGIHTIGALNQTLKSKKITIPNCEPNVQKVLSNNYWIVINKDANILKLYRGQKLVKKYPVATGKEKNYTPEGKFKIIRKNIDPYWGGGRDKDPIKGGVPQNPLGTRWLGLDFGGGTLYGIHGTNNPRSIGKHVSNGCIRMHNRDVEELFSIVKRNTMVYIGTDKKLNQYIY</sequence>
<dbReference type="InterPro" id="IPR002477">
    <property type="entry name" value="Peptidoglycan-bd-like"/>
</dbReference>
<keyword evidence="7 9" id="KW-0573">Peptidoglycan synthesis</keyword>
<dbReference type="InterPro" id="IPR038063">
    <property type="entry name" value="Transpep_catalytic_dom"/>
</dbReference>
<evidence type="ECO:0000256" key="5">
    <source>
        <dbReference type="ARBA" id="ARBA00022801"/>
    </source>
</evidence>
<dbReference type="STRING" id="36842.SAMN02194393_00779"/>
<organism evidence="12 13">
    <name type="scientific">Maledivibacter halophilus</name>
    <dbReference type="NCBI Taxonomy" id="36842"/>
    <lineage>
        <taxon>Bacteria</taxon>
        <taxon>Bacillati</taxon>
        <taxon>Bacillota</taxon>
        <taxon>Clostridia</taxon>
        <taxon>Peptostreptococcales</taxon>
        <taxon>Caminicellaceae</taxon>
        <taxon>Maledivibacter</taxon>
    </lineage>
</organism>
<dbReference type="PROSITE" id="PS52029">
    <property type="entry name" value="LD_TPASE"/>
    <property type="match status" value="1"/>
</dbReference>
<evidence type="ECO:0000256" key="3">
    <source>
        <dbReference type="ARBA" id="ARBA00022676"/>
    </source>
</evidence>
<dbReference type="CDD" id="cd16913">
    <property type="entry name" value="YkuD_like"/>
    <property type="match status" value="1"/>
</dbReference>
<reference evidence="12 13" key="1">
    <citation type="submission" date="2017-02" db="EMBL/GenBank/DDBJ databases">
        <authorList>
            <person name="Peterson S.W."/>
        </authorList>
    </citation>
    <scope>NUCLEOTIDE SEQUENCE [LARGE SCALE GENOMIC DNA]</scope>
    <source>
        <strain evidence="12 13">M1</strain>
    </source>
</reference>
<dbReference type="InterPro" id="IPR036365">
    <property type="entry name" value="PGBD-like_sf"/>
</dbReference>
<dbReference type="Gene3D" id="1.10.101.10">
    <property type="entry name" value="PGBD-like superfamily/PGBD"/>
    <property type="match status" value="1"/>
</dbReference>
<accession>A0A1T5IUZ9</accession>
<dbReference type="Gene3D" id="2.40.440.10">
    <property type="entry name" value="L,D-transpeptidase catalytic domain-like"/>
    <property type="match status" value="1"/>
</dbReference>
<evidence type="ECO:0000256" key="6">
    <source>
        <dbReference type="ARBA" id="ARBA00022960"/>
    </source>
</evidence>
<gene>
    <name evidence="12" type="ORF">SAMN02194393_00779</name>
</gene>
<dbReference type="InterPro" id="IPR036366">
    <property type="entry name" value="PGBDSf"/>
</dbReference>
<dbReference type="Proteomes" id="UP000190285">
    <property type="component" value="Unassembled WGS sequence"/>
</dbReference>
<dbReference type="AlphaFoldDB" id="A0A1T5IUZ9"/>
<evidence type="ECO:0000259" key="11">
    <source>
        <dbReference type="PROSITE" id="PS52029"/>
    </source>
</evidence>
<keyword evidence="4" id="KW-0808">Transferase</keyword>
<dbReference type="InterPro" id="IPR005490">
    <property type="entry name" value="LD_TPept_cat_dom"/>
</dbReference>
<protein>
    <submittedName>
        <fullName evidence="12">Uncharacterized protein conserved in bacteria</fullName>
    </submittedName>
</protein>
<dbReference type="UniPathway" id="UPA00219"/>
<dbReference type="GO" id="GO:0018104">
    <property type="term" value="P:peptidoglycan-protein cross-linking"/>
    <property type="evidence" value="ECO:0007669"/>
    <property type="project" value="TreeGrafter"/>
</dbReference>
<keyword evidence="10" id="KW-1133">Transmembrane helix</keyword>
<comment type="similarity">
    <text evidence="2">Belongs to the YkuD family.</text>
</comment>
<dbReference type="PANTHER" id="PTHR30582">
    <property type="entry name" value="L,D-TRANSPEPTIDASE"/>
    <property type="match status" value="1"/>
</dbReference>
<dbReference type="Pfam" id="PF01471">
    <property type="entry name" value="PG_binding_1"/>
    <property type="match status" value="1"/>
</dbReference>
<evidence type="ECO:0000256" key="9">
    <source>
        <dbReference type="PROSITE-ProRule" id="PRU01373"/>
    </source>
</evidence>
<dbReference type="OrthoDB" id="9787225at2"/>
<keyword evidence="8 9" id="KW-0961">Cell wall biogenesis/degradation</keyword>
<evidence type="ECO:0000313" key="12">
    <source>
        <dbReference type="EMBL" id="SKC43029.1"/>
    </source>
</evidence>
<feature type="transmembrane region" description="Helical" evidence="10">
    <location>
        <begin position="7"/>
        <end position="28"/>
    </location>
</feature>
<dbReference type="GO" id="GO:0005576">
    <property type="term" value="C:extracellular region"/>
    <property type="evidence" value="ECO:0007669"/>
    <property type="project" value="TreeGrafter"/>
</dbReference>
<evidence type="ECO:0000256" key="7">
    <source>
        <dbReference type="ARBA" id="ARBA00022984"/>
    </source>
</evidence>
<evidence type="ECO:0000256" key="1">
    <source>
        <dbReference type="ARBA" id="ARBA00004752"/>
    </source>
</evidence>
<dbReference type="GO" id="GO:0016757">
    <property type="term" value="F:glycosyltransferase activity"/>
    <property type="evidence" value="ECO:0007669"/>
    <property type="project" value="UniProtKB-KW"/>
</dbReference>
<keyword evidence="10" id="KW-0812">Transmembrane</keyword>
<dbReference type="RefSeq" id="WP_079489462.1">
    <property type="nucleotide sequence ID" value="NZ_FUZT01000001.1"/>
</dbReference>
<dbReference type="GO" id="GO:0071972">
    <property type="term" value="F:peptidoglycan L,D-transpeptidase activity"/>
    <property type="evidence" value="ECO:0007669"/>
    <property type="project" value="TreeGrafter"/>
</dbReference>
<dbReference type="Pfam" id="PF03734">
    <property type="entry name" value="YkuD"/>
    <property type="match status" value="1"/>
</dbReference>
<feature type="active site" description="Nucleophile" evidence="9">
    <location>
        <position position="282"/>
    </location>
</feature>
<evidence type="ECO:0000256" key="8">
    <source>
        <dbReference type="ARBA" id="ARBA00023316"/>
    </source>
</evidence>